<keyword evidence="4" id="KW-1185">Reference proteome</keyword>
<dbReference type="Proteomes" id="UP000694387">
    <property type="component" value="Chromosome 10"/>
</dbReference>
<reference evidence="3" key="3">
    <citation type="submission" date="2025-09" db="UniProtKB">
        <authorList>
            <consortium name="Ensembl"/>
        </authorList>
    </citation>
    <scope>IDENTIFICATION</scope>
</reference>
<name>A0A9L0IZX3_EQUAS</name>
<accession>A0A9L0IZX3</accession>
<dbReference type="PANTHER" id="PTHR46191:SF2">
    <property type="entry name" value="HALOACID DEHALOGENASE-LIKE HYDROLASE DOMAIN-CONTAINING PROTEIN 3"/>
    <property type="match status" value="1"/>
</dbReference>
<comment type="similarity">
    <text evidence="1">Belongs to the HAD-like hydrolase superfamily.</text>
</comment>
<gene>
    <name evidence="3" type="primary">HDHD3</name>
</gene>
<dbReference type="NCBIfam" id="TIGR01509">
    <property type="entry name" value="HAD-SF-IA-v3"/>
    <property type="match status" value="1"/>
</dbReference>
<dbReference type="SUPFAM" id="SSF56784">
    <property type="entry name" value="HAD-like"/>
    <property type="match status" value="1"/>
</dbReference>
<dbReference type="NCBIfam" id="TIGR02252">
    <property type="entry name" value="DREG-2"/>
    <property type="match status" value="1"/>
</dbReference>
<reference evidence="3 4" key="1">
    <citation type="journal article" date="2020" name="Nat. Commun.">
        <title>Donkey genomes provide new insights into domestication and selection for coat color.</title>
        <authorList>
            <person name="Wang"/>
            <person name="C."/>
            <person name="Li"/>
            <person name="H."/>
            <person name="Guo"/>
            <person name="Y."/>
            <person name="Huang"/>
            <person name="J."/>
            <person name="Sun"/>
            <person name="Y."/>
            <person name="Min"/>
            <person name="J."/>
            <person name="Wang"/>
            <person name="J."/>
            <person name="Fang"/>
            <person name="X."/>
            <person name="Zhao"/>
            <person name="Z."/>
            <person name="Wang"/>
            <person name="S."/>
            <person name="Zhang"/>
            <person name="Y."/>
            <person name="Liu"/>
            <person name="Q."/>
            <person name="Jiang"/>
            <person name="Q."/>
            <person name="Wang"/>
            <person name="X."/>
            <person name="Guo"/>
            <person name="Y."/>
            <person name="Yang"/>
            <person name="C."/>
            <person name="Wang"/>
            <person name="Y."/>
            <person name="Tian"/>
            <person name="F."/>
            <person name="Zhuang"/>
            <person name="G."/>
            <person name="Fan"/>
            <person name="Y."/>
            <person name="Gao"/>
            <person name="Q."/>
            <person name="Li"/>
            <person name="Y."/>
            <person name="Ju"/>
            <person name="Z."/>
            <person name="Li"/>
            <person name="J."/>
            <person name="Li"/>
            <person name="R."/>
            <person name="Hou"/>
            <person name="M."/>
            <person name="Yang"/>
            <person name="G."/>
            <person name="Liu"/>
            <person name="G."/>
            <person name="Liu"/>
            <person name="W."/>
            <person name="Guo"/>
            <person name="J."/>
            <person name="Pan"/>
            <person name="S."/>
            <person name="Fan"/>
            <person name="G."/>
            <person name="Zhang"/>
            <person name="W."/>
            <person name="Zhang"/>
            <person name="R."/>
            <person name="Yu"/>
            <person name="J."/>
            <person name="Zhang"/>
            <person name="X."/>
            <person name="Yin"/>
            <person name="Q."/>
            <person name="Ji"/>
            <person name="C."/>
            <person name="Jin"/>
            <person name="Y."/>
            <person name="Yue"/>
            <person name="G."/>
            <person name="Liu"/>
            <person name="M."/>
            <person name="Xu"/>
            <person name="J."/>
            <person name="Liu"/>
            <person name="S."/>
            <person name="Jordana"/>
            <person name="J."/>
            <person name="Noce"/>
            <person name="A."/>
            <person name="Amills"/>
            <person name="M."/>
            <person name="Wu"/>
            <person name="D.D."/>
            <person name="Li"/>
            <person name="S."/>
            <person name="Zhou"/>
            <person name="X. and Zhong"/>
            <person name="J."/>
        </authorList>
    </citation>
    <scope>NUCLEOTIDE SEQUENCE [LARGE SCALE GENOMIC DNA]</scope>
</reference>
<dbReference type="InterPro" id="IPR006439">
    <property type="entry name" value="HAD-SF_hydro_IA"/>
</dbReference>
<dbReference type="GeneTree" id="ENSGT00390000015582"/>
<evidence type="ECO:0000313" key="3">
    <source>
        <dbReference type="Ensembl" id="ENSEASP00005046546.1"/>
    </source>
</evidence>
<dbReference type="Ensembl" id="ENSEAST00005049952.1">
    <property type="protein sequence ID" value="ENSEASP00005046546.1"/>
    <property type="gene ID" value="ENSEASG00005022671.2"/>
</dbReference>
<evidence type="ECO:0000313" key="4">
    <source>
        <dbReference type="Proteomes" id="UP000694387"/>
    </source>
</evidence>
<dbReference type="InterPro" id="IPR023214">
    <property type="entry name" value="HAD_sf"/>
</dbReference>
<organism evidence="3 4">
    <name type="scientific">Equus asinus</name>
    <name type="common">Donkey</name>
    <name type="synonym">Equus africanus asinus</name>
    <dbReference type="NCBI Taxonomy" id="9793"/>
    <lineage>
        <taxon>Eukaryota</taxon>
        <taxon>Metazoa</taxon>
        <taxon>Chordata</taxon>
        <taxon>Craniata</taxon>
        <taxon>Vertebrata</taxon>
        <taxon>Euteleostomi</taxon>
        <taxon>Mammalia</taxon>
        <taxon>Eutheria</taxon>
        <taxon>Laurasiatheria</taxon>
        <taxon>Perissodactyla</taxon>
        <taxon>Equidae</taxon>
        <taxon>Equus</taxon>
    </lineage>
</organism>
<dbReference type="SFLD" id="SFLDG01129">
    <property type="entry name" value="C1.5:_HAD__Beta-PGM__Phosphata"/>
    <property type="match status" value="1"/>
</dbReference>
<dbReference type="SFLD" id="SFLDS00003">
    <property type="entry name" value="Haloacid_Dehalogenase"/>
    <property type="match status" value="1"/>
</dbReference>
<dbReference type="PANTHER" id="PTHR46191">
    <property type="match status" value="1"/>
</dbReference>
<evidence type="ECO:0000256" key="1">
    <source>
        <dbReference type="ARBA" id="ARBA00007958"/>
    </source>
</evidence>
<sequence>MGLPTFQIEFISLTYFLYGLLPRFTSQVRPSATLWLHSELWPPRFQLEAWACLESTLGREAASNLWTTGWGICCALGSSAVKTLPTCQQIGPTRPGKRRPLGCGGVVLSSSVFLHVGQSWGGPGPLLQIMARRLQIRLLTWDVKDTLVRLRRPVGEEYATKARAHGLEVEAAALGEAFGQAYKAQSHSFPNYGLSHGLTSRRWWLDVVLQTFHLAGVRDAQAVVPIAEQLYEDFSSPGTWKVLEGAEATLRGCRKRGLRLAVVSNFDRRLEDILVGLGLREHFDFVLTSEAAGWPKPDSRIFHEALRLAQVEPAVAAHVGDSYHCDYKGARAIGMHSFLVAGPGHLEPAVKDSVPQEHILPSLSHLLPALVRLEGSPRGL</sequence>
<protein>
    <recommendedName>
        <fullName evidence="2">Haloacid dehalogenase-like hydrolase domain-containing protein 3</fullName>
    </recommendedName>
</protein>
<proteinExistence type="inferred from homology"/>
<dbReference type="GO" id="GO:0005730">
    <property type="term" value="C:nucleolus"/>
    <property type="evidence" value="ECO:0007669"/>
    <property type="project" value="Ensembl"/>
</dbReference>
<dbReference type="InterPro" id="IPR044924">
    <property type="entry name" value="HAD-SF_hydro_IA_REG-2-like_cap"/>
</dbReference>
<dbReference type="NCBIfam" id="TIGR01549">
    <property type="entry name" value="HAD-SF-IA-v1"/>
    <property type="match status" value="1"/>
</dbReference>
<dbReference type="CDD" id="cd16415">
    <property type="entry name" value="HAD_dREG-2_like"/>
    <property type="match status" value="1"/>
</dbReference>
<reference evidence="3" key="2">
    <citation type="submission" date="2025-08" db="UniProtKB">
        <authorList>
            <consortium name="Ensembl"/>
        </authorList>
    </citation>
    <scope>IDENTIFICATION</scope>
</reference>
<evidence type="ECO:0000256" key="2">
    <source>
        <dbReference type="ARBA" id="ARBA00015556"/>
    </source>
</evidence>
<dbReference type="Gene3D" id="1.10.150.720">
    <property type="entry name" value="Haloacid dehalogenase-like hydrolase"/>
    <property type="match status" value="1"/>
</dbReference>
<dbReference type="InterPro" id="IPR036412">
    <property type="entry name" value="HAD-like_sf"/>
</dbReference>
<dbReference type="PRINTS" id="PR00413">
    <property type="entry name" value="HADHALOGNASE"/>
</dbReference>
<dbReference type="InterPro" id="IPR011949">
    <property type="entry name" value="HAD-SF_hydro_IA_REG-2-like"/>
</dbReference>
<dbReference type="InterPro" id="IPR051828">
    <property type="entry name" value="HAD-like_hydrolase_domain"/>
</dbReference>
<dbReference type="Gene3D" id="3.40.50.1000">
    <property type="entry name" value="HAD superfamily/HAD-like"/>
    <property type="match status" value="1"/>
</dbReference>
<dbReference type="Pfam" id="PF00702">
    <property type="entry name" value="Hydrolase"/>
    <property type="match status" value="1"/>
</dbReference>
<dbReference type="AlphaFoldDB" id="A0A9L0IZX3"/>